<evidence type="ECO:0000313" key="6">
    <source>
        <dbReference type="EMBL" id="CAG2067047.1"/>
    </source>
</evidence>
<dbReference type="Proteomes" id="UP001153148">
    <property type="component" value="Unassembled WGS sequence"/>
</dbReference>
<dbReference type="InterPro" id="IPR008972">
    <property type="entry name" value="Cupredoxin"/>
</dbReference>
<feature type="domain" description="Plastocyanin-like" evidence="5">
    <location>
        <begin position="1"/>
        <end position="74"/>
    </location>
</feature>
<feature type="non-terminal residue" evidence="6">
    <location>
        <position position="94"/>
    </location>
</feature>
<dbReference type="InterPro" id="IPR045087">
    <property type="entry name" value="Cu-oxidase_fam"/>
</dbReference>
<dbReference type="SUPFAM" id="SSF49503">
    <property type="entry name" value="Cupredoxins"/>
    <property type="match status" value="1"/>
</dbReference>
<reference evidence="6" key="1">
    <citation type="submission" date="2021-03" db="EMBL/GenBank/DDBJ databases">
        <authorList>
            <person name="Tran Van P."/>
        </authorList>
    </citation>
    <scope>NUCLEOTIDE SEQUENCE</scope>
</reference>
<dbReference type="Gene3D" id="2.60.40.420">
    <property type="entry name" value="Cupredoxins - blue copper proteins"/>
    <property type="match status" value="1"/>
</dbReference>
<dbReference type="EMBL" id="CAJPIN010062683">
    <property type="protein sequence ID" value="CAG2067047.1"/>
    <property type="molecule type" value="Genomic_DNA"/>
</dbReference>
<accession>A0ABN7PLZ7</accession>
<keyword evidence="7" id="KW-1185">Reference proteome</keyword>
<evidence type="ECO:0000259" key="5">
    <source>
        <dbReference type="Pfam" id="PF00394"/>
    </source>
</evidence>
<dbReference type="PANTHER" id="PTHR11709:SF394">
    <property type="entry name" value="FI03373P-RELATED"/>
    <property type="match status" value="1"/>
</dbReference>
<comment type="caution">
    <text evidence="6">The sequence shown here is derived from an EMBL/GenBank/DDBJ whole genome shotgun (WGS) entry which is preliminary data.</text>
</comment>
<evidence type="ECO:0000256" key="1">
    <source>
        <dbReference type="ARBA" id="ARBA00022723"/>
    </source>
</evidence>
<protein>
    <recommendedName>
        <fullName evidence="5">Plastocyanin-like domain-containing protein</fullName>
    </recommendedName>
</protein>
<keyword evidence="3" id="KW-0186">Copper</keyword>
<gene>
    <name evidence="6" type="ORF">TPAB3V08_LOCUS13990</name>
</gene>
<name>A0ABN7PLZ7_TIMPD</name>
<proteinExistence type="predicted"/>
<dbReference type="Pfam" id="PF00394">
    <property type="entry name" value="Cu-oxidase"/>
    <property type="match status" value="1"/>
</dbReference>
<evidence type="ECO:0000256" key="3">
    <source>
        <dbReference type="ARBA" id="ARBA00023008"/>
    </source>
</evidence>
<evidence type="ECO:0000256" key="4">
    <source>
        <dbReference type="SAM" id="MobiDB-lite"/>
    </source>
</evidence>
<sequence length="94" mass="10408">MSIDDHRLLVVATDSAAVEPIEVDSIILNAGERYDIVVTANQTVGSYWIRFRGLAFCNRNGVEVHQEAILRYEDADGAPPTANNTYQEADREGL</sequence>
<evidence type="ECO:0000313" key="7">
    <source>
        <dbReference type="Proteomes" id="UP001153148"/>
    </source>
</evidence>
<evidence type="ECO:0000256" key="2">
    <source>
        <dbReference type="ARBA" id="ARBA00023002"/>
    </source>
</evidence>
<feature type="region of interest" description="Disordered" evidence="4">
    <location>
        <begin position="75"/>
        <end position="94"/>
    </location>
</feature>
<keyword evidence="1" id="KW-0479">Metal-binding</keyword>
<keyword evidence="2" id="KW-0560">Oxidoreductase</keyword>
<dbReference type="InterPro" id="IPR001117">
    <property type="entry name" value="Cu-oxidase_2nd"/>
</dbReference>
<dbReference type="PANTHER" id="PTHR11709">
    <property type="entry name" value="MULTI-COPPER OXIDASE"/>
    <property type="match status" value="1"/>
</dbReference>
<organism evidence="6 7">
    <name type="scientific">Timema podura</name>
    <name type="common">Walking stick</name>
    <dbReference type="NCBI Taxonomy" id="61482"/>
    <lineage>
        <taxon>Eukaryota</taxon>
        <taxon>Metazoa</taxon>
        <taxon>Ecdysozoa</taxon>
        <taxon>Arthropoda</taxon>
        <taxon>Hexapoda</taxon>
        <taxon>Insecta</taxon>
        <taxon>Pterygota</taxon>
        <taxon>Neoptera</taxon>
        <taxon>Polyneoptera</taxon>
        <taxon>Phasmatodea</taxon>
        <taxon>Timematodea</taxon>
        <taxon>Timematoidea</taxon>
        <taxon>Timematidae</taxon>
        <taxon>Timema</taxon>
    </lineage>
</organism>